<evidence type="ECO:0000256" key="2">
    <source>
        <dbReference type="ARBA" id="ARBA00023125"/>
    </source>
</evidence>
<dbReference type="Pfam" id="PF00440">
    <property type="entry name" value="TetR_N"/>
    <property type="match status" value="1"/>
</dbReference>
<proteinExistence type="predicted"/>
<dbReference type="GO" id="GO:0000976">
    <property type="term" value="F:transcription cis-regulatory region binding"/>
    <property type="evidence" value="ECO:0007669"/>
    <property type="project" value="TreeGrafter"/>
</dbReference>
<dbReference type="SUPFAM" id="SSF48498">
    <property type="entry name" value="Tetracyclin repressor-like, C-terminal domain"/>
    <property type="match status" value="1"/>
</dbReference>
<evidence type="ECO:0000256" key="1">
    <source>
        <dbReference type="ARBA" id="ARBA00023015"/>
    </source>
</evidence>
<dbReference type="RefSeq" id="WP_144752021.1">
    <property type="nucleotide sequence ID" value="NZ_VMNW02000067.1"/>
</dbReference>
<dbReference type="Gene3D" id="1.10.357.10">
    <property type="entry name" value="Tetracycline Repressor, domain 2"/>
    <property type="match status" value="1"/>
</dbReference>
<keyword evidence="2 4" id="KW-0238">DNA-binding</keyword>
<dbReference type="OrthoDB" id="5179150at2"/>
<dbReference type="Proteomes" id="UP000319769">
    <property type="component" value="Unassembled WGS sequence"/>
</dbReference>
<feature type="domain" description="HTH tetR-type" evidence="5">
    <location>
        <begin position="16"/>
        <end position="76"/>
    </location>
</feature>
<dbReference type="SUPFAM" id="SSF46689">
    <property type="entry name" value="Homeodomain-like"/>
    <property type="match status" value="1"/>
</dbReference>
<accession>A0A5N0UVV7</accession>
<keyword evidence="7" id="KW-1185">Reference proteome</keyword>
<evidence type="ECO:0000256" key="3">
    <source>
        <dbReference type="ARBA" id="ARBA00023163"/>
    </source>
</evidence>
<name>A0A5N0UVV7_9PSEU</name>
<dbReference type="PANTHER" id="PTHR30055">
    <property type="entry name" value="HTH-TYPE TRANSCRIPTIONAL REGULATOR RUTR"/>
    <property type="match status" value="1"/>
</dbReference>
<dbReference type="InterPro" id="IPR036271">
    <property type="entry name" value="Tet_transcr_reg_TetR-rel_C_sf"/>
</dbReference>
<dbReference type="PROSITE" id="PS01081">
    <property type="entry name" value="HTH_TETR_1"/>
    <property type="match status" value="1"/>
</dbReference>
<evidence type="ECO:0000313" key="7">
    <source>
        <dbReference type="Proteomes" id="UP000319769"/>
    </source>
</evidence>
<dbReference type="InterPro" id="IPR023772">
    <property type="entry name" value="DNA-bd_HTH_TetR-type_CS"/>
</dbReference>
<comment type="caution">
    <text evidence="6">The sequence shown here is derived from an EMBL/GenBank/DDBJ whole genome shotgun (WGS) entry which is preliminary data.</text>
</comment>
<organism evidence="6 7">
    <name type="scientific">Amycolatopsis acidicola</name>
    <dbReference type="NCBI Taxonomy" id="2596893"/>
    <lineage>
        <taxon>Bacteria</taxon>
        <taxon>Bacillati</taxon>
        <taxon>Actinomycetota</taxon>
        <taxon>Actinomycetes</taxon>
        <taxon>Pseudonocardiales</taxon>
        <taxon>Pseudonocardiaceae</taxon>
        <taxon>Amycolatopsis</taxon>
    </lineage>
</organism>
<evidence type="ECO:0000313" key="6">
    <source>
        <dbReference type="EMBL" id="KAA9154287.1"/>
    </source>
</evidence>
<gene>
    <name evidence="6" type="ORF">FPZ12_032290</name>
</gene>
<dbReference type="GO" id="GO:0003700">
    <property type="term" value="F:DNA-binding transcription factor activity"/>
    <property type="evidence" value="ECO:0007669"/>
    <property type="project" value="TreeGrafter"/>
</dbReference>
<dbReference type="PRINTS" id="PR00455">
    <property type="entry name" value="HTHTETR"/>
</dbReference>
<reference evidence="6" key="1">
    <citation type="submission" date="2019-09" db="EMBL/GenBank/DDBJ databases">
        <authorList>
            <person name="Teo W.F.A."/>
            <person name="Duangmal K."/>
        </authorList>
    </citation>
    <scope>NUCLEOTIDE SEQUENCE [LARGE SCALE GENOMIC DNA]</scope>
    <source>
        <strain evidence="6">K81G1</strain>
    </source>
</reference>
<sequence>MTEPRRRGRPPVSSGPTTREIILQAARHVFSEQGYEGTTVTAVARRAGVTRPAVHHYFRTKESLYRALFAATRQAVVAAGAASAGERETLSGRLSVFLWSASRVDSHDRSFARFMAASVLDAFRHPELGDGAQGQLADVREFVDGTLRAAVEAGEIRADTDVPAVTEMLVAVLWGMGLYAGFVGTHEQLESVVEQFCRLLEGTLW</sequence>
<evidence type="ECO:0000259" key="5">
    <source>
        <dbReference type="PROSITE" id="PS50977"/>
    </source>
</evidence>
<dbReference type="AlphaFoldDB" id="A0A5N0UVV7"/>
<dbReference type="InterPro" id="IPR050109">
    <property type="entry name" value="HTH-type_TetR-like_transc_reg"/>
</dbReference>
<protein>
    <submittedName>
        <fullName evidence="6">TetR/AcrR family transcriptional regulator</fullName>
    </submittedName>
</protein>
<dbReference type="EMBL" id="VMNW02000067">
    <property type="protein sequence ID" value="KAA9154287.1"/>
    <property type="molecule type" value="Genomic_DNA"/>
</dbReference>
<keyword evidence="1" id="KW-0805">Transcription regulation</keyword>
<dbReference type="PANTHER" id="PTHR30055:SF226">
    <property type="entry name" value="HTH-TYPE TRANSCRIPTIONAL REGULATOR PKSA"/>
    <property type="match status" value="1"/>
</dbReference>
<dbReference type="Gene3D" id="1.10.10.60">
    <property type="entry name" value="Homeodomain-like"/>
    <property type="match status" value="1"/>
</dbReference>
<dbReference type="Pfam" id="PF16859">
    <property type="entry name" value="TetR_C_11"/>
    <property type="match status" value="1"/>
</dbReference>
<dbReference type="InterPro" id="IPR009057">
    <property type="entry name" value="Homeodomain-like_sf"/>
</dbReference>
<dbReference type="InterPro" id="IPR011075">
    <property type="entry name" value="TetR_C"/>
</dbReference>
<keyword evidence="3" id="KW-0804">Transcription</keyword>
<dbReference type="PROSITE" id="PS50977">
    <property type="entry name" value="HTH_TETR_2"/>
    <property type="match status" value="1"/>
</dbReference>
<feature type="DNA-binding region" description="H-T-H motif" evidence="4">
    <location>
        <begin position="39"/>
        <end position="58"/>
    </location>
</feature>
<evidence type="ECO:0000256" key="4">
    <source>
        <dbReference type="PROSITE-ProRule" id="PRU00335"/>
    </source>
</evidence>
<dbReference type="InterPro" id="IPR001647">
    <property type="entry name" value="HTH_TetR"/>
</dbReference>